<evidence type="ECO:0000259" key="1">
    <source>
        <dbReference type="PROSITE" id="PS50041"/>
    </source>
</evidence>
<accession>A0ABQ9F4P1</accession>
<protein>
    <recommendedName>
        <fullName evidence="1">C-type lectin domain-containing protein</fullName>
    </recommendedName>
</protein>
<feature type="domain" description="C-type lectin" evidence="1">
    <location>
        <begin position="25"/>
        <end position="60"/>
    </location>
</feature>
<dbReference type="SUPFAM" id="SSF56436">
    <property type="entry name" value="C-type lectin-like"/>
    <property type="match status" value="1"/>
</dbReference>
<dbReference type="Gene3D" id="3.10.100.10">
    <property type="entry name" value="Mannose-Binding Protein A, subunit A"/>
    <property type="match status" value="1"/>
</dbReference>
<keyword evidence="3" id="KW-1185">Reference proteome</keyword>
<dbReference type="Proteomes" id="UP001217089">
    <property type="component" value="Unassembled WGS sequence"/>
</dbReference>
<dbReference type="EMBL" id="JARBDR010000440">
    <property type="protein sequence ID" value="KAJ8312338.1"/>
    <property type="molecule type" value="Genomic_DNA"/>
</dbReference>
<evidence type="ECO:0000313" key="2">
    <source>
        <dbReference type="EMBL" id="KAJ8312338.1"/>
    </source>
</evidence>
<evidence type="ECO:0000313" key="3">
    <source>
        <dbReference type="Proteomes" id="UP001217089"/>
    </source>
</evidence>
<dbReference type="InterPro" id="IPR001304">
    <property type="entry name" value="C-type_lectin-like"/>
</dbReference>
<dbReference type="InterPro" id="IPR016186">
    <property type="entry name" value="C-type_lectin-like/link_sf"/>
</dbReference>
<reference evidence="2 3" key="1">
    <citation type="submission" date="2022-12" db="EMBL/GenBank/DDBJ databases">
        <title>Chromosome-level genome of Tegillarca granosa.</title>
        <authorList>
            <person name="Kim J."/>
        </authorList>
    </citation>
    <scope>NUCLEOTIDE SEQUENCE [LARGE SCALE GENOMIC DNA]</scope>
    <source>
        <strain evidence="2">Teg-2019</strain>
        <tissue evidence="2">Adductor muscle</tissue>
    </source>
</reference>
<proteinExistence type="predicted"/>
<dbReference type="InterPro" id="IPR016187">
    <property type="entry name" value="CTDL_fold"/>
</dbReference>
<name>A0ABQ9F4P1_TEGGR</name>
<dbReference type="PROSITE" id="PS50041">
    <property type="entry name" value="C_TYPE_LECTIN_2"/>
    <property type="match status" value="1"/>
</dbReference>
<comment type="caution">
    <text evidence="2">The sequence shown here is derived from an EMBL/GenBank/DDBJ whole genome shotgun (WGS) entry which is preliminary data.</text>
</comment>
<gene>
    <name evidence="2" type="ORF">KUTeg_009711</name>
</gene>
<organism evidence="2 3">
    <name type="scientific">Tegillarca granosa</name>
    <name type="common">Malaysian cockle</name>
    <name type="synonym">Anadara granosa</name>
    <dbReference type="NCBI Taxonomy" id="220873"/>
    <lineage>
        <taxon>Eukaryota</taxon>
        <taxon>Metazoa</taxon>
        <taxon>Spiralia</taxon>
        <taxon>Lophotrochozoa</taxon>
        <taxon>Mollusca</taxon>
        <taxon>Bivalvia</taxon>
        <taxon>Autobranchia</taxon>
        <taxon>Pteriomorphia</taxon>
        <taxon>Arcoida</taxon>
        <taxon>Arcoidea</taxon>
        <taxon>Arcidae</taxon>
        <taxon>Tegillarca</taxon>
    </lineage>
</organism>
<sequence length="80" mass="9362">MKPVKDLKGTLNKTKSGSNIYIRLYTNWMPGQPDDYKGHLENCIEYGRNYNFQWNDAPCNDNQRVTQVLCERYEPSMVIG</sequence>